<evidence type="ECO:0000259" key="2">
    <source>
        <dbReference type="Pfam" id="PF07705"/>
    </source>
</evidence>
<sequence>SRSWATFDTANDLILTPVESGSHIVEISVSDGTNDISQSIEVVVTAKPDLLIESIDVRRDGLSVSELVDGDVIEIYAYVRNEGRGLADAVNVKCTIGSILVGVVMVESIPSGGLGVAVCDAQVSGPDDALVIEVVADSTASIDETSENNNDRLITMIVSERGADPGSIIDSFDRGPAVVFLSIGIILIALTALYFSPSKVRKPYEHRK</sequence>
<proteinExistence type="predicted"/>
<evidence type="ECO:0000256" key="1">
    <source>
        <dbReference type="SAM" id="Phobius"/>
    </source>
</evidence>
<dbReference type="InterPro" id="IPR013783">
    <property type="entry name" value="Ig-like_fold"/>
</dbReference>
<dbReference type="AlphaFoldDB" id="A0A381RLU6"/>
<feature type="transmembrane region" description="Helical" evidence="1">
    <location>
        <begin position="177"/>
        <end position="195"/>
    </location>
</feature>
<evidence type="ECO:0000313" key="3">
    <source>
        <dbReference type="EMBL" id="SUZ89993.1"/>
    </source>
</evidence>
<dbReference type="InterPro" id="IPR011635">
    <property type="entry name" value="CARDB"/>
</dbReference>
<feature type="domain" description="CARDB" evidence="2">
    <location>
        <begin position="47"/>
        <end position="151"/>
    </location>
</feature>
<keyword evidence="1" id="KW-0812">Transmembrane</keyword>
<gene>
    <name evidence="3" type="ORF">METZ01_LOCUS42847</name>
</gene>
<accession>A0A381RLU6</accession>
<dbReference type="Gene3D" id="2.60.40.10">
    <property type="entry name" value="Immunoglobulins"/>
    <property type="match status" value="1"/>
</dbReference>
<dbReference type="Pfam" id="PF07705">
    <property type="entry name" value="CARDB"/>
    <property type="match status" value="1"/>
</dbReference>
<keyword evidence="1" id="KW-1133">Transmembrane helix</keyword>
<keyword evidence="1" id="KW-0472">Membrane</keyword>
<name>A0A381RLU6_9ZZZZ</name>
<protein>
    <recommendedName>
        <fullName evidence="2">CARDB domain-containing protein</fullName>
    </recommendedName>
</protein>
<reference evidence="3" key="1">
    <citation type="submission" date="2018-05" db="EMBL/GenBank/DDBJ databases">
        <authorList>
            <person name="Lanie J.A."/>
            <person name="Ng W.-L."/>
            <person name="Kazmierczak K.M."/>
            <person name="Andrzejewski T.M."/>
            <person name="Davidsen T.M."/>
            <person name="Wayne K.J."/>
            <person name="Tettelin H."/>
            <person name="Glass J.I."/>
            <person name="Rusch D."/>
            <person name="Podicherti R."/>
            <person name="Tsui H.-C.T."/>
            <person name="Winkler M.E."/>
        </authorList>
    </citation>
    <scope>NUCLEOTIDE SEQUENCE</scope>
</reference>
<organism evidence="3">
    <name type="scientific">marine metagenome</name>
    <dbReference type="NCBI Taxonomy" id="408172"/>
    <lineage>
        <taxon>unclassified sequences</taxon>
        <taxon>metagenomes</taxon>
        <taxon>ecological metagenomes</taxon>
    </lineage>
</organism>
<feature type="non-terminal residue" evidence="3">
    <location>
        <position position="1"/>
    </location>
</feature>
<dbReference type="EMBL" id="UINC01001856">
    <property type="protein sequence ID" value="SUZ89993.1"/>
    <property type="molecule type" value="Genomic_DNA"/>
</dbReference>